<dbReference type="Pfam" id="PF04082">
    <property type="entry name" value="Fungal_trans"/>
    <property type="match status" value="1"/>
</dbReference>
<reference evidence="6 7" key="1">
    <citation type="journal article" date="2007" name="Proc. Natl. Acad. Sci. U.S.A.">
        <title>Dandruff-associated Malassezia genomes reveal convergent and divergent virulence traits shared with plant and human fungal pathogens.</title>
        <authorList>
            <person name="Xu J."/>
            <person name="Saunders C.W."/>
            <person name="Hu P."/>
            <person name="Grant R.A."/>
            <person name="Boekhout T."/>
            <person name="Kuramae E.E."/>
            <person name="Kronstad J.W."/>
            <person name="Deangelis Y.M."/>
            <person name="Reeder N.L."/>
            <person name="Johnstone K.R."/>
            <person name="Leland M."/>
            <person name="Fieno A.M."/>
            <person name="Begley W.M."/>
            <person name="Sun Y."/>
            <person name="Lacey M.P."/>
            <person name="Chaudhary T."/>
            <person name="Keough T."/>
            <person name="Chu L."/>
            <person name="Sears R."/>
            <person name="Yuan B."/>
            <person name="Dawson T.L.Jr."/>
        </authorList>
    </citation>
    <scope>NUCLEOTIDE SEQUENCE [LARGE SCALE GENOMIC DNA]</scope>
    <source>
        <strain evidence="7">ATCC MYA-4612 / CBS 7966</strain>
    </source>
</reference>
<comment type="caution">
    <text evidence="6">The sequence shown here is derived from an EMBL/GenBank/DDBJ whole genome shotgun (WGS) entry which is preliminary data.</text>
</comment>
<feature type="compositionally biased region" description="Low complexity" evidence="3">
    <location>
        <begin position="519"/>
        <end position="530"/>
    </location>
</feature>
<dbReference type="GO" id="GO:0005634">
    <property type="term" value="C:nucleus"/>
    <property type="evidence" value="ECO:0007669"/>
    <property type="project" value="UniProtKB-SubCell"/>
</dbReference>
<keyword evidence="7" id="KW-1185">Reference proteome</keyword>
<dbReference type="AlphaFoldDB" id="A8PRE9"/>
<sequence>MSDDELSDLEDLESNLKDIDPTMKSETLVSAVRSLPGTQITPPSHLILPLEARDILNMETFSPIMQESFTRCMYQKEDVFKLMDVYFTHLNLLRHPIPKDIITQALSGIYTSNGIINQENLTQFSLISAILAVTTVFLLVSHPEYLRDLNLDISRFNFDASRRLSNASKIACGTSQGLNREDTNTIFTYVVLSRYFFVTGSLTRSWACVVDMVRLSFSLGLHRDGAEYGLDEITCEHRRVIWSIVYSSSHIYCLGYGRPPLINDDLADTRSPQPKTPMQDIPTEIRHLFDDVDPPHLLSINKVRFHLTKFISVLSFELHSVNKSFSYAKVLELHNNFGKFVSELPFYFQMSFQNGSAVMSCECDAYFPFLRAQRSHLWFDLSFFTLSLHCPYLLRMLKKGQSRQRYMTSYDTCMESVKRSLSMRRELLKSEQQESGPRMNRTTVLAFRWFNTTVVAGILLLLTPMGSDVDILRSGMQEFIDWRLSSQHTGNEPENLTDVNTIRAFLEQDMKRRAQSDALNELESSSTSSPELKRKRLRDDDEVSKPTSANDAKESTDTECSPSIIPPPANHNLQTDIWPSNGLPFNMPFESVETSSLWPDWQPNMETDQSSQHESSGPFLYDMPGMPFDLSSSSANTSLPSLNLGGMFRFPQVAPYSGMSQRGTVPYWSMEGGNTTPNVSAQALDFDFAKNDQDAQDLLNLW</sequence>
<evidence type="ECO:0000256" key="3">
    <source>
        <dbReference type="SAM" id="MobiDB-lite"/>
    </source>
</evidence>
<dbReference type="Proteomes" id="UP000008837">
    <property type="component" value="Unassembled WGS sequence"/>
</dbReference>
<evidence type="ECO:0000313" key="6">
    <source>
        <dbReference type="EMBL" id="EDP45048.1"/>
    </source>
</evidence>
<feature type="region of interest" description="Disordered" evidence="3">
    <location>
        <begin position="514"/>
        <end position="576"/>
    </location>
</feature>
<dbReference type="PANTHER" id="PTHR31001">
    <property type="entry name" value="UNCHARACTERIZED TRANSCRIPTIONAL REGULATORY PROTEIN"/>
    <property type="match status" value="1"/>
</dbReference>
<dbReference type="OrthoDB" id="3364175at2759"/>
<dbReference type="KEGG" id="mgl:MGL_0037"/>
<proteinExistence type="predicted"/>
<feature type="transmembrane region" description="Helical" evidence="4">
    <location>
        <begin position="445"/>
        <end position="466"/>
    </location>
</feature>
<name>A8PRE9_MALGO</name>
<evidence type="ECO:0000259" key="5">
    <source>
        <dbReference type="SMART" id="SM00906"/>
    </source>
</evidence>
<dbReference type="SMART" id="SM00906">
    <property type="entry name" value="Fungal_trans"/>
    <property type="match status" value="1"/>
</dbReference>
<evidence type="ECO:0000256" key="2">
    <source>
        <dbReference type="ARBA" id="ARBA00023242"/>
    </source>
</evidence>
<evidence type="ECO:0000256" key="1">
    <source>
        <dbReference type="ARBA" id="ARBA00004123"/>
    </source>
</evidence>
<dbReference type="STRING" id="425265.A8PRE9"/>
<dbReference type="GO" id="GO:0006351">
    <property type="term" value="P:DNA-templated transcription"/>
    <property type="evidence" value="ECO:0007669"/>
    <property type="project" value="InterPro"/>
</dbReference>
<protein>
    <recommendedName>
        <fullName evidence="5">Xylanolytic transcriptional activator regulatory domain-containing protein</fullName>
    </recommendedName>
</protein>
<evidence type="ECO:0000256" key="4">
    <source>
        <dbReference type="SAM" id="Phobius"/>
    </source>
</evidence>
<feature type="domain" description="Xylanolytic transcriptional activator regulatory" evidence="5">
    <location>
        <begin position="205"/>
        <end position="278"/>
    </location>
</feature>
<keyword evidence="2" id="KW-0539">Nucleus</keyword>
<dbReference type="GO" id="GO:0003677">
    <property type="term" value="F:DNA binding"/>
    <property type="evidence" value="ECO:0007669"/>
    <property type="project" value="InterPro"/>
</dbReference>
<gene>
    <name evidence="6" type="ORF">MGL_0037</name>
</gene>
<dbReference type="InterPro" id="IPR007219">
    <property type="entry name" value="XnlR_reg_dom"/>
</dbReference>
<keyword evidence="4" id="KW-0472">Membrane</keyword>
<dbReference type="EMBL" id="AAYY01000001">
    <property type="protein sequence ID" value="EDP45048.1"/>
    <property type="molecule type" value="Genomic_DNA"/>
</dbReference>
<dbReference type="OMA" id="LWSYLYH"/>
<keyword evidence="4" id="KW-1133">Transmembrane helix</keyword>
<evidence type="ECO:0000313" key="7">
    <source>
        <dbReference type="Proteomes" id="UP000008837"/>
    </source>
</evidence>
<dbReference type="InterPro" id="IPR050613">
    <property type="entry name" value="Sec_Metabolite_Reg"/>
</dbReference>
<dbReference type="InParanoid" id="A8PRE9"/>
<comment type="subcellular location">
    <subcellularLocation>
        <location evidence="1">Nucleus</location>
    </subcellularLocation>
</comment>
<dbReference type="PANTHER" id="PTHR31001:SF87">
    <property type="entry name" value="COL-21"/>
    <property type="match status" value="1"/>
</dbReference>
<dbReference type="VEuPathDB" id="FungiDB:MGL_0037"/>
<organism evidence="6 7">
    <name type="scientific">Malassezia globosa (strain ATCC MYA-4612 / CBS 7966)</name>
    <name type="common">Dandruff-associated fungus</name>
    <dbReference type="NCBI Taxonomy" id="425265"/>
    <lineage>
        <taxon>Eukaryota</taxon>
        <taxon>Fungi</taxon>
        <taxon>Dikarya</taxon>
        <taxon>Basidiomycota</taxon>
        <taxon>Ustilaginomycotina</taxon>
        <taxon>Malasseziomycetes</taxon>
        <taxon>Malasseziales</taxon>
        <taxon>Malasseziaceae</taxon>
        <taxon>Malassezia</taxon>
    </lineage>
</organism>
<dbReference type="GeneID" id="5856568"/>
<accession>A8PRE9</accession>
<feature type="transmembrane region" description="Helical" evidence="4">
    <location>
        <begin position="377"/>
        <end position="397"/>
    </location>
</feature>
<dbReference type="RefSeq" id="XP_001732262.1">
    <property type="nucleotide sequence ID" value="XM_001732210.1"/>
</dbReference>
<dbReference type="GO" id="GO:0008270">
    <property type="term" value="F:zinc ion binding"/>
    <property type="evidence" value="ECO:0007669"/>
    <property type="project" value="InterPro"/>
</dbReference>
<dbReference type="CDD" id="cd12148">
    <property type="entry name" value="fungal_TF_MHR"/>
    <property type="match status" value="1"/>
</dbReference>
<keyword evidence="4" id="KW-0812">Transmembrane</keyword>